<reference evidence="7" key="1">
    <citation type="submission" date="2021-01" db="EMBL/GenBank/DDBJ databases">
        <authorList>
            <person name="Corre E."/>
            <person name="Pelletier E."/>
            <person name="Niang G."/>
            <person name="Scheremetjew M."/>
            <person name="Finn R."/>
            <person name="Kale V."/>
            <person name="Holt S."/>
            <person name="Cochrane G."/>
            <person name="Meng A."/>
            <person name="Brown T."/>
            <person name="Cohen L."/>
        </authorList>
    </citation>
    <scope>NUCLEOTIDE SEQUENCE</scope>
    <source>
        <strain evidence="7">OF101</strain>
    </source>
</reference>
<dbReference type="Gene3D" id="4.10.1060.10">
    <property type="entry name" value="Zinc finger, RanBP2-type"/>
    <property type="match status" value="1"/>
</dbReference>
<dbReference type="AlphaFoldDB" id="A0A7S1R5Y1"/>
<dbReference type="PANTHER" id="PTHR23111">
    <property type="entry name" value="ZINC FINGER PROTEIN"/>
    <property type="match status" value="1"/>
</dbReference>
<dbReference type="GO" id="GO:0008270">
    <property type="term" value="F:zinc ion binding"/>
    <property type="evidence" value="ECO:0007669"/>
    <property type="project" value="UniProtKB-KW"/>
</dbReference>
<gene>
    <name evidence="7" type="ORF">ACAT0790_LOCUS34764</name>
</gene>
<name>A0A7S1R5Y1_ALECA</name>
<sequence length="214" mass="22253">MVATGGVADPEVEAFLAVNPVDQGTAFRFRALPLSLQRLVMMRGSLVGTRDPSAVLMSRVRDAIQSGGSNSSAGAQPLPPPTASSNPEVEAFLAANPVDFQAASRLRALPQHLQRLVLIRGSLSGVRDASSVLMSRVRDALSGGLGTANAAPSPASLPASQQPPNFRTGDWMCPKCNFHNYSSKIACTQCGTIMPNAGSIMGMSGSMMPGMIIG</sequence>
<proteinExistence type="predicted"/>
<protein>
    <recommendedName>
        <fullName evidence="6">RanBP2-type domain-containing protein</fullName>
    </recommendedName>
</protein>
<evidence type="ECO:0000256" key="4">
    <source>
        <dbReference type="PROSITE-ProRule" id="PRU00322"/>
    </source>
</evidence>
<dbReference type="GO" id="GO:0003729">
    <property type="term" value="F:mRNA binding"/>
    <property type="evidence" value="ECO:0007669"/>
    <property type="project" value="TreeGrafter"/>
</dbReference>
<evidence type="ECO:0000313" key="7">
    <source>
        <dbReference type="EMBL" id="CAD9157371.1"/>
    </source>
</evidence>
<dbReference type="SMART" id="SM00547">
    <property type="entry name" value="ZnF_RBZ"/>
    <property type="match status" value="1"/>
</dbReference>
<dbReference type="InterPro" id="IPR001876">
    <property type="entry name" value="Znf_RanBP2"/>
</dbReference>
<evidence type="ECO:0000256" key="3">
    <source>
        <dbReference type="ARBA" id="ARBA00022833"/>
    </source>
</evidence>
<organism evidence="7">
    <name type="scientific">Alexandrium catenella</name>
    <name type="common">Red tide dinoflagellate</name>
    <name type="synonym">Gonyaulax catenella</name>
    <dbReference type="NCBI Taxonomy" id="2925"/>
    <lineage>
        <taxon>Eukaryota</taxon>
        <taxon>Sar</taxon>
        <taxon>Alveolata</taxon>
        <taxon>Dinophyceae</taxon>
        <taxon>Gonyaulacales</taxon>
        <taxon>Pyrocystaceae</taxon>
        <taxon>Alexandrium</taxon>
    </lineage>
</organism>
<dbReference type="InterPro" id="IPR036443">
    <property type="entry name" value="Znf_RanBP2_sf"/>
</dbReference>
<feature type="domain" description="RanBP2-type" evidence="6">
    <location>
        <begin position="167"/>
        <end position="196"/>
    </location>
</feature>
<dbReference type="GO" id="GO:0005737">
    <property type="term" value="C:cytoplasm"/>
    <property type="evidence" value="ECO:0007669"/>
    <property type="project" value="TreeGrafter"/>
</dbReference>
<feature type="compositionally biased region" description="Low complexity" evidence="5">
    <location>
        <begin position="66"/>
        <end position="75"/>
    </location>
</feature>
<evidence type="ECO:0000259" key="6">
    <source>
        <dbReference type="PROSITE" id="PS50199"/>
    </source>
</evidence>
<evidence type="ECO:0000256" key="1">
    <source>
        <dbReference type="ARBA" id="ARBA00022723"/>
    </source>
</evidence>
<dbReference type="Pfam" id="PF00641">
    <property type="entry name" value="Zn_ribbon_RanBP"/>
    <property type="match status" value="1"/>
</dbReference>
<keyword evidence="1" id="KW-0479">Metal-binding</keyword>
<dbReference type="SUPFAM" id="SSF90209">
    <property type="entry name" value="Ran binding protein zinc finger-like"/>
    <property type="match status" value="1"/>
</dbReference>
<evidence type="ECO:0000256" key="2">
    <source>
        <dbReference type="ARBA" id="ARBA00022771"/>
    </source>
</evidence>
<keyword evidence="2 4" id="KW-0863">Zinc-finger</keyword>
<keyword evidence="3" id="KW-0862">Zinc</keyword>
<dbReference type="PROSITE" id="PS01358">
    <property type="entry name" value="ZF_RANBP2_1"/>
    <property type="match status" value="1"/>
</dbReference>
<feature type="region of interest" description="Disordered" evidence="5">
    <location>
        <begin position="66"/>
        <end position="87"/>
    </location>
</feature>
<dbReference type="EMBL" id="HBGE01057717">
    <property type="protein sequence ID" value="CAD9157371.1"/>
    <property type="molecule type" value="Transcribed_RNA"/>
</dbReference>
<dbReference type="PROSITE" id="PS50199">
    <property type="entry name" value="ZF_RANBP2_2"/>
    <property type="match status" value="1"/>
</dbReference>
<evidence type="ECO:0000256" key="5">
    <source>
        <dbReference type="SAM" id="MobiDB-lite"/>
    </source>
</evidence>
<dbReference type="PANTHER" id="PTHR23111:SF71">
    <property type="entry name" value="RANBP2-TYPE DOMAIN-CONTAINING PROTEIN"/>
    <property type="match status" value="1"/>
</dbReference>
<accession>A0A7S1R5Y1</accession>